<dbReference type="Proteomes" id="UP001515943">
    <property type="component" value="Unassembled WGS sequence"/>
</dbReference>
<organism evidence="2 3">
    <name type="scientific">Lentzea indica</name>
    <dbReference type="NCBI Taxonomy" id="2604800"/>
    <lineage>
        <taxon>Bacteria</taxon>
        <taxon>Bacillati</taxon>
        <taxon>Actinomycetota</taxon>
        <taxon>Actinomycetes</taxon>
        <taxon>Pseudonocardiales</taxon>
        <taxon>Pseudonocardiaceae</taxon>
        <taxon>Lentzea</taxon>
    </lineage>
</organism>
<reference evidence="2 3" key="1">
    <citation type="submission" date="2019-08" db="EMBL/GenBank/DDBJ databases">
        <title>Lentzea from Indian Himalayas.</title>
        <authorList>
            <person name="Mandal S."/>
            <person name="Mallick Gupta A."/>
            <person name="Maiti P.K."/>
            <person name="Sarkar J."/>
            <person name="Mandal S."/>
        </authorList>
    </citation>
    <scope>NUCLEOTIDE SEQUENCE [LARGE SCALE GENOMIC DNA]</scope>
    <source>
        <strain evidence="2 3">PSKA42</strain>
    </source>
</reference>
<protein>
    <recommendedName>
        <fullName evidence="4">HEAT repeat-containing protein</fullName>
    </recommendedName>
</protein>
<dbReference type="RefSeq" id="WP_167971609.1">
    <property type="nucleotide sequence ID" value="NZ_VSRL01000017.1"/>
</dbReference>
<gene>
    <name evidence="2" type="ORF">FXN61_07520</name>
</gene>
<dbReference type="EMBL" id="VSRL01000017">
    <property type="protein sequence ID" value="NKE56688.1"/>
    <property type="molecule type" value="Genomic_DNA"/>
</dbReference>
<evidence type="ECO:0000313" key="2">
    <source>
        <dbReference type="EMBL" id="NKE56688.1"/>
    </source>
</evidence>
<feature type="compositionally biased region" description="Low complexity" evidence="1">
    <location>
        <begin position="562"/>
        <end position="572"/>
    </location>
</feature>
<dbReference type="SUPFAM" id="SSF48371">
    <property type="entry name" value="ARM repeat"/>
    <property type="match status" value="1"/>
</dbReference>
<proteinExistence type="predicted"/>
<evidence type="ECO:0000313" key="3">
    <source>
        <dbReference type="Proteomes" id="UP001515943"/>
    </source>
</evidence>
<name>A0ABX1FCK1_9PSEU</name>
<accession>A0ABX1FCK1</accession>
<keyword evidence="3" id="KW-1185">Reference proteome</keyword>
<sequence>MPLAAADRRLDEVADSDARAEIVHTLAAWSAKDAYRVLLTTRPAEGGVLAPLQRAGAVRYELLPFDEKALRRFAAHWFEDDDQTRTFLRQIRDAHLFELVAVPLLATIAAIVFEQHGDRPLPGNQFQLYESYLAFIRSSRSTPVAFEHHCTALVEHLGRTRLRSDVPLTTAIRDWAHCNEDAGTQEELIAHLTAAGPFVPRGGDLTFLHHSFAEHVAATAEARDLPAEFDPQNPSIAEFLHRARPLVEGRFARAVLLHYTHLHPEQADELLRWLHNGTSEQHLLAARLLGRHLPASESLVDEFLTTVRGWAMTTQYRAGVILARASRATHHPGLADWLLDLLRDDEAPWESRAEAATALALRLRDPRADEAIVFLRAGVENTAAPAEHRLIAAEALADSGSSERDAAERGLRSVLDDPLAFGADCRNAAVVLSAFGGQAREYAVAALQRIMSDVDTPVPDLVEATGGLAEIGVEFHDRCAEVFLSVLRDRAHSMEGRRDAAVGLASLGGAQQAAEALTALATDHRILVGLRSAAAMALGSLGPRRPGCGGPAAAGTDRRRPGGAAAAPACAQ</sequence>
<evidence type="ECO:0000256" key="1">
    <source>
        <dbReference type="SAM" id="MobiDB-lite"/>
    </source>
</evidence>
<feature type="region of interest" description="Disordered" evidence="1">
    <location>
        <begin position="545"/>
        <end position="572"/>
    </location>
</feature>
<evidence type="ECO:0008006" key="4">
    <source>
        <dbReference type="Google" id="ProtNLM"/>
    </source>
</evidence>
<comment type="caution">
    <text evidence="2">The sequence shown here is derived from an EMBL/GenBank/DDBJ whole genome shotgun (WGS) entry which is preliminary data.</text>
</comment>
<dbReference type="InterPro" id="IPR016024">
    <property type="entry name" value="ARM-type_fold"/>
</dbReference>